<gene>
    <name evidence="1" type="ORF">MUK42_36972</name>
</gene>
<dbReference type="Proteomes" id="UP001055439">
    <property type="component" value="Chromosome 4"/>
</dbReference>
<proteinExistence type="predicted"/>
<accession>A0A9E7JU76</accession>
<organism evidence="1 2">
    <name type="scientific">Musa troglodytarum</name>
    <name type="common">fe'i banana</name>
    <dbReference type="NCBI Taxonomy" id="320322"/>
    <lineage>
        <taxon>Eukaryota</taxon>
        <taxon>Viridiplantae</taxon>
        <taxon>Streptophyta</taxon>
        <taxon>Embryophyta</taxon>
        <taxon>Tracheophyta</taxon>
        <taxon>Spermatophyta</taxon>
        <taxon>Magnoliopsida</taxon>
        <taxon>Liliopsida</taxon>
        <taxon>Zingiberales</taxon>
        <taxon>Musaceae</taxon>
        <taxon>Musa</taxon>
    </lineage>
</organism>
<protein>
    <submittedName>
        <fullName evidence="1">Uncharacterized protein</fullName>
    </submittedName>
</protein>
<keyword evidence="2" id="KW-1185">Reference proteome</keyword>
<dbReference type="AlphaFoldDB" id="A0A9E7JU76"/>
<reference evidence="1" key="1">
    <citation type="submission" date="2022-05" db="EMBL/GenBank/DDBJ databases">
        <title>The Musa troglodytarum L. genome provides insights into the mechanism of non-climacteric behaviour and enrichment of carotenoids.</title>
        <authorList>
            <person name="Wang J."/>
        </authorList>
    </citation>
    <scope>NUCLEOTIDE SEQUENCE</scope>
    <source>
        <tissue evidence="1">Leaf</tissue>
    </source>
</reference>
<dbReference type="EMBL" id="CP097506">
    <property type="protein sequence ID" value="URD94502.1"/>
    <property type="molecule type" value="Genomic_DNA"/>
</dbReference>
<evidence type="ECO:0000313" key="2">
    <source>
        <dbReference type="Proteomes" id="UP001055439"/>
    </source>
</evidence>
<evidence type="ECO:0000313" key="1">
    <source>
        <dbReference type="EMBL" id="URD94502.1"/>
    </source>
</evidence>
<sequence>MRWKADGKQPKPGVAWFGKWILEIVFVLFRSRRVFCLRAEACGSLLRPPQISSRLDANTDGRDLRWQLRILGGEIGDPAQTNW</sequence>
<name>A0A9E7JU76_9LILI</name>